<name>A0A3D8K1M2_9BURK</name>
<organism evidence="1 2">
    <name type="scientific">Trinickia dinghuensis</name>
    <dbReference type="NCBI Taxonomy" id="2291023"/>
    <lineage>
        <taxon>Bacteria</taxon>
        <taxon>Pseudomonadati</taxon>
        <taxon>Pseudomonadota</taxon>
        <taxon>Betaproteobacteria</taxon>
        <taxon>Burkholderiales</taxon>
        <taxon>Burkholderiaceae</taxon>
        <taxon>Trinickia</taxon>
    </lineage>
</organism>
<evidence type="ECO:0000313" key="1">
    <source>
        <dbReference type="EMBL" id="RDU99333.1"/>
    </source>
</evidence>
<dbReference type="RefSeq" id="WP_115533308.1">
    <property type="nucleotide sequence ID" value="NZ_QRGA01000005.1"/>
</dbReference>
<proteinExistence type="predicted"/>
<evidence type="ECO:0000313" key="2">
    <source>
        <dbReference type="Proteomes" id="UP000256838"/>
    </source>
</evidence>
<accession>A0A3D8K1M2</accession>
<dbReference type="OrthoDB" id="5957412at2"/>
<comment type="caution">
    <text evidence="1">The sequence shown here is derived from an EMBL/GenBank/DDBJ whole genome shotgun (WGS) entry which is preliminary data.</text>
</comment>
<dbReference type="EMBL" id="QRGA01000005">
    <property type="protein sequence ID" value="RDU99333.1"/>
    <property type="molecule type" value="Genomic_DNA"/>
</dbReference>
<keyword evidence="2" id="KW-1185">Reference proteome</keyword>
<sequence length="146" mass="16244">MTNDPEHELPTTAAIEFRGELLENGWPDDRRVAELAGEAPGPGAATYAVKARARGALLGVWSAPTLCFVYPDFQFDSSGDIRKEVAELLAVLPSEDDRGGWRRTFWLYSPHPLLDERAPAEIFMDDPTRVITVAREEFLGDPDATW</sequence>
<dbReference type="AlphaFoldDB" id="A0A3D8K1M2"/>
<gene>
    <name evidence="1" type="ORF">DWV00_09500</name>
</gene>
<reference evidence="1 2" key="1">
    <citation type="submission" date="2018-08" db="EMBL/GenBank/DDBJ databases">
        <title>Paraburkholderia sp. DHOM06 isolated from forest soil.</title>
        <authorList>
            <person name="Gao Z.-H."/>
            <person name="Qiu L.-H."/>
        </authorList>
    </citation>
    <scope>NUCLEOTIDE SEQUENCE [LARGE SCALE GENOMIC DNA]</scope>
    <source>
        <strain evidence="1 2">DHOM06</strain>
    </source>
</reference>
<dbReference type="Proteomes" id="UP000256838">
    <property type="component" value="Unassembled WGS sequence"/>
</dbReference>
<protein>
    <submittedName>
        <fullName evidence="1">Uncharacterized protein</fullName>
    </submittedName>
</protein>